<sequence>MKPVSHFFKSVVQACPYTLVGKTCVDAIKGKSVTPKKTPKNSHLYKKGMQTGRNIALVGVFCPFLWYSILSGGSKDFIILNAIHSGIIVCIGLAVVGINYFALNYSRNKAIQSG</sequence>
<protein>
    <submittedName>
        <fullName evidence="2">Uncharacterized protein</fullName>
    </submittedName>
</protein>
<feature type="transmembrane region" description="Helical" evidence="1">
    <location>
        <begin position="78"/>
        <end position="103"/>
    </location>
</feature>
<evidence type="ECO:0000313" key="2">
    <source>
        <dbReference type="EMBL" id="MFB9052485.1"/>
    </source>
</evidence>
<accession>A0ABV5EZ64</accession>
<dbReference type="Proteomes" id="UP001589605">
    <property type="component" value="Unassembled WGS sequence"/>
</dbReference>
<organism evidence="2 3">
    <name type="scientific">Formosa undariae</name>
    <dbReference type="NCBI Taxonomy" id="1325436"/>
    <lineage>
        <taxon>Bacteria</taxon>
        <taxon>Pseudomonadati</taxon>
        <taxon>Bacteroidota</taxon>
        <taxon>Flavobacteriia</taxon>
        <taxon>Flavobacteriales</taxon>
        <taxon>Flavobacteriaceae</taxon>
        <taxon>Formosa</taxon>
    </lineage>
</organism>
<reference evidence="2 3" key="1">
    <citation type="submission" date="2024-09" db="EMBL/GenBank/DDBJ databases">
        <authorList>
            <person name="Sun Q."/>
            <person name="Mori K."/>
        </authorList>
    </citation>
    <scope>NUCLEOTIDE SEQUENCE [LARGE SCALE GENOMIC DNA]</scope>
    <source>
        <strain evidence="2 3">CECT 8286</strain>
    </source>
</reference>
<gene>
    <name evidence="2" type="ORF">ACFFVB_05275</name>
</gene>
<evidence type="ECO:0000256" key="1">
    <source>
        <dbReference type="SAM" id="Phobius"/>
    </source>
</evidence>
<keyword evidence="1" id="KW-0812">Transmembrane</keyword>
<keyword evidence="1" id="KW-0472">Membrane</keyword>
<keyword evidence="1" id="KW-1133">Transmembrane helix</keyword>
<dbReference type="EMBL" id="JBHMEZ010000003">
    <property type="protein sequence ID" value="MFB9052485.1"/>
    <property type="molecule type" value="Genomic_DNA"/>
</dbReference>
<dbReference type="RefSeq" id="WP_382381669.1">
    <property type="nucleotide sequence ID" value="NZ_JBHMEZ010000003.1"/>
</dbReference>
<evidence type="ECO:0000313" key="3">
    <source>
        <dbReference type="Proteomes" id="UP001589605"/>
    </source>
</evidence>
<proteinExistence type="predicted"/>
<name>A0ABV5EZ64_9FLAO</name>
<keyword evidence="3" id="KW-1185">Reference proteome</keyword>
<comment type="caution">
    <text evidence="2">The sequence shown here is derived from an EMBL/GenBank/DDBJ whole genome shotgun (WGS) entry which is preliminary data.</text>
</comment>
<feature type="transmembrane region" description="Helical" evidence="1">
    <location>
        <begin position="55"/>
        <end position="72"/>
    </location>
</feature>